<dbReference type="CDD" id="cd00105">
    <property type="entry name" value="KH-I"/>
    <property type="match status" value="2"/>
</dbReference>
<dbReference type="GO" id="GO:0003723">
    <property type="term" value="F:RNA binding"/>
    <property type="evidence" value="ECO:0007669"/>
    <property type="project" value="UniProtKB-UniRule"/>
</dbReference>
<feature type="domain" description="K Homology" evidence="4">
    <location>
        <begin position="292"/>
        <end position="363"/>
    </location>
</feature>
<dbReference type="SUPFAM" id="SSF54791">
    <property type="entry name" value="Eukaryotic type KH-domain (KH-domain type I)"/>
    <property type="match status" value="3"/>
</dbReference>
<feature type="region of interest" description="Disordered" evidence="3">
    <location>
        <begin position="550"/>
        <end position="575"/>
    </location>
</feature>
<protein>
    <recommendedName>
        <fullName evidence="4">K Homology domain-containing protein</fullName>
    </recommendedName>
</protein>
<dbReference type="PROSITE" id="PS50084">
    <property type="entry name" value="KH_TYPE_1"/>
    <property type="match status" value="3"/>
</dbReference>
<feature type="compositionally biased region" description="Gly residues" evidence="3">
    <location>
        <begin position="387"/>
        <end position="399"/>
    </location>
</feature>
<evidence type="ECO:0000313" key="5">
    <source>
        <dbReference type="EMBL" id="KAF1989008.1"/>
    </source>
</evidence>
<evidence type="ECO:0000313" key="6">
    <source>
        <dbReference type="Proteomes" id="UP000800041"/>
    </source>
</evidence>
<dbReference type="InterPro" id="IPR036612">
    <property type="entry name" value="KH_dom_type_1_sf"/>
</dbReference>
<feature type="domain" description="K Homology" evidence="4">
    <location>
        <begin position="186"/>
        <end position="257"/>
    </location>
</feature>
<evidence type="ECO:0000256" key="1">
    <source>
        <dbReference type="ARBA" id="ARBA00022737"/>
    </source>
</evidence>
<keyword evidence="2" id="KW-0694">RNA-binding</keyword>
<evidence type="ECO:0000259" key="4">
    <source>
        <dbReference type="SMART" id="SM00322"/>
    </source>
</evidence>
<organism evidence="5 6">
    <name type="scientific">Aulographum hederae CBS 113979</name>
    <dbReference type="NCBI Taxonomy" id="1176131"/>
    <lineage>
        <taxon>Eukaryota</taxon>
        <taxon>Fungi</taxon>
        <taxon>Dikarya</taxon>
        <taxon>Ascomycota</taxon>
        <taxon>Pezizomycotina</taxon>
        <taxon>Dothideomycetes</taxon>
        <taxon>Pleosporomycetidae</taxon>
        <taxon>Aulographales</taxon>
        <taxon>Aulographaceae</taxon>
    </lineage>
</organism>
<evidence type="ECO:0000256" key="2">
    <source>
        <dbReference type="PROSITE-ProRule" id="PRU00117"/>
    </source>
</evidence>
<feature type="compositionally biased region" description="Polar residues" evidence="3">
    <location>
        <begin position="275"/>
        <end position="284"/>
    </location>
</feature>
<dbReference type="Proteomes" id="UP000800041">
    <property type="component" value="Unassembled WGS sequence"/>
</dbReference>
<keyword evidence="6" id="KW-1185">Reference proteome</keyword>
<feature type="region of interest" description="Disordered" evidence="3">
    <location>
        <begin position="91"/>
        <end position="191"/>
    </location>
</feature>
<sequence length="575" mass="60899">MAAAGGNPNESITALLAALAAQSQQNPTPQPAPPGQQPYGAVPQPGLPTPYANYGQPQPTNAGSLDLSGIRPVNSGSVSISDAIAKARGIAAEKGIQYDQGRTSSSGYRDDPRLPGRPYQAPRSRSRSPPRRDQYRENYNPYRDERREDPRRGGYGRDRSRSPRGRDAFSPGRYGNTRDRTPPQDGGNSETILINSSLVGLVIGRQGENLRRVEQESGTRIQFLTGPESSGPQRQCKISGPARARAEAKMEINRIIDENGGPPVKDVARGGRQGKPSTGMDSPTNQPPLREGENSIQIMVPDRTVGLIIGRGGETIRDLQERSGCHINIVGENKSVNGLRPVNLIGTKQASDVAKDLILTIVESDTKSQPGASAAAPPRDALRGGQDMYGGGGGGGGGNEKINDNIMVPSEAVGMIIGKGGETIKEMQNTTGCKINVSQASGADVERDIELVGSRQAIEAAKGAIWEKVDAVKEKNNMRRSGNRDRDPQSDRYSQPAQQQSYGQYPAQGIQQQMPAAAAAGGEANGADPYAAYGGYQAYLTLWYAAVASQQQAAGQPPGGQAPAPGDQSQRPPGL</sequence>
<feature type="region of interest" description="Disordered" evidence="3">
    <location>
        <begin position="19"/>
        <end position="76"/>
    </location>
</feature>
<dbReference type="EMBL" id="ML977146">
    <property type="protein sequence ID" value="KAF1989008.1"/>
    <property type="molecule type" value="Genomic_DNA"/>
</dbReference>
<name>A0A6G1H7R7_9PEZI</name>
<feature type="region of interest" description="Disordered" evidence="3">
    <location>
        <begin position="366"/>
        <end position="404"/>
    </location>
</feature>
<dbReference type="Pfam" id="PF00013">
    <property type="entry name" value="KH_1"/>
    <property type="match status" value="3"/>
</dbReference>
<feature type="compositionally biased region" description="Polar residues" evidence="3">
    <location>
        <begin position="491"/>
        <end position="503"/>
    </location>
</feature>
<reference evidence="5" key="1">
    <citation type="journal article" date="2020" name="Stud. Mycol.">
        <title>101 Dothideomycetes genomes: a test case for predicting lifestyles and emergence of pathogens.</title>
        <authorList>
            <person name="Haridas S."/>
            <person name="Albert R."/>
            <person name="Binder M."/>
            <person name="Bloem J."/>
            <person name="Labutti K."/>
            <person name="Salamov A."/>
            <person name="Andreopoulos B."/>
            <person name="Baker S."/>
            <person name="Barry K."/>
            <person name="Bills G."/>
            <person name="Bluhm B."/>
            <person name="Cannon C."/>
            <person name="Castanera R."/>
            <person name="Culley D."/>
            <person name="Daum C."/>
            <person name="Ezra D."/>
            <person name="Gonzalez J."/>
            <person name="Henrissat B."/>
            <person name="Kuo A."/>
            <person name="Liang C."/>
            <person name="Lipzen A."/>
            <person name="Lutzoni F."/>
            <person name="Magnuson J."/>
            <person name="Mondo S."/>
            <person name="Nolan M."/>
            <person name="Ohm R."/>
            <person name="Pangilinan J."/>
            <person name="Park H.-J."/>
            <person name="Ramirez L."/>
            <person name="Alfaro M."/>
            <person name="Sun H."/>
            <person name="Tritt A."/>
            <person name="Yoshinaga Y."/>
            <person name="Zwiers L.-H."/>
            <person name="Turgeon B."/>
            <person name="Goodwin S."/>
            <person name="Spatafora J."/>
            <person name="Crous P."/>
            <person name="Grigoriev I."/>
        </authorList>
    </citation>
    <scope>NUCLEOTIDE SEQUENCE</scope>
    <source>
        <strain evidence="5">CBS 113979</strain>
    </source>
</reference>
<feature type="domain" description="K Homology" evidence="4">
    <location>
        <begin position="400"/>
        <end position="470"/>
    </location>
</feature>
<feature type="region of interest" description="Disordered" evidence="3">
    <location>
        <begin position="474"/>
        <end position="506"/>
    </location>
</feature>
<dbReference type="Gene3D" id="3.30.1370.10">
    <property type="entry name" value="K Homology domain, type 1"/>
    <property type="match status" value="3"/>
</dbReference>
<dbReference type="InterPro" id="IPR004087">
    <property type="entry name" value="KH_dom"/>
</dbReference>
<accession>A0A6G1H7R7</accession>
<dbReference type="AlphaFoldDB" id="A0A6G1H7R7"/>
<feature type="compositionally biased region" description="Basic and acidic residues" evidence="3">
    <location>
        <begin position="130"/>
        <end position="167"/>
    </location>
</feature>
<keyword evidence="1" id="KW-0677">Repeat</keyword>
<dbReference type="SMART" id="SM00322">
    <property type="entry name" value="KH"/>
    <property type="match status" value="3"/>
</dbReference>
<dbReference type="OrthoDB" id="5204190at2759"/>
<feature type="compositionally biased region" description="Basic and acidic residues" evidence="3">
    <location>
        <begin position="474"/>
        <end position="490"/>
    </location>
</feature>
<evidence type="ECO:0000256" key="3">
    <source>
        <dbReference type="SAM" id="MobiDB-lite"/>
    </source>
</evidence>
<dbReference type="PANTHER" id="PTHR10288">
    <property type="entry name" value="KH DOMAIN CONTAINING RNA BINDING PROTEIN"/>
    <property type="match status" value="1"/>
</dbReference>
<feature type="region of interest" description="Disordered" evidence="3">
    <location>
        <begin position="257"/>
        <end position="293"/>
    </location>
</feature>
<proteinExistence type="predicted"/>
<gene>
    <name evidence="5" type="ORF">K402DRAFT_402213</name>
</gene>
<dbReference type="InterPro" id="IPR004088">
    <property type="entry name" value="KH_dom_type_1"/>
</dbReference>